<dbReference type="Pfam" id="PF00528">
    <property type="entry name" value="BPD_transp_1"/>
    <property type="match status" value="1"/>
</dbReference>
<keyword evidence="3" id="KW-1003">Cell membrane</keyword>
<evidence type="ECO:0000256" key="4">
    <source>
        <dbReference type="ARBA" id="ARBA00022692"/>
    </source>
</evidence>
<dbReference type="Proteomes" id="UP000293142">
    <property type="component" value="Unassembled WGS sequence"/>
</dbReference>
<keyword evidence="2 7" id="KW-0813">Transport</keyword>
<feature type="transmembrane region" description="Helical" evidence="7">
    <location>
        <begin position="146"/>
        <end position="166"/>
    </location>
</feature>
<comment type="similarity">
    <text evidence="7">Belongs to the binding-protein-dependent transport system permease family.</text>
</comment>
<evidence type="ECO:0000313" key="9">
    <source>
        <dbReference type="EMBL" id="TBL80823.1"/>
    </source>
</evidence>
<dbReference type="PANTHER" id="PTHR43744:SF12">
    <property type="entry name" value="ABC TRANSPORTER PERMEASE PROTEIN MG189-RELATED"/>
    <property type="match status" value="1"/>
</dbReference>
<proteinExistence type="inferred from homology"/>
<feature type="transmembrane region" description="Helical" evidence="7">
    <location>
        <begin position="83"/>
        <end position="102"/>
    </location>
</feature>
<protein>
    <submittedName>
        <fullName evidence="9">Carbohydrate ABC transporter permease</fullName>
    </submittedName>
</protein>
<evidence type="ECO:0000259" key="8">
    <source>
        <dbReference type="PROSITE" id="PS50928"/>
    </source>
</evidence>
<keyword evidence="5 7" id="KW-1133">Transmembrane helix</keyword>
<evidence type="ECO:0000256" key="1">
    <source>
        <dbReference type="ARBA" id="ARBA00004651"/>
    </source>
</evidence>
<accession>A0A4Q9DY52</accession>
<evidence type="ECO:0000256" key="3">
    <source>
        <dbReference type="ARBA" id="ARBA00022475"/>
    </source>
</evidence>
<evidence type="ECO:0000313" key="10">
    <source>
        <dbReference type="Proteomes" id="UP000293142"/>
    </source>
</evidence>
<comment type="caution">
    <text evidence="9">The sequence shown here is derived from an EMBL/GenBank/DDBJ whole genome shotgun (WGS) entry which is preliminary data.</text>
</comment>
<keyword evidence="4 7" id="KW-0812">Transmembrane</keyword>
<reference evidence="9 10" key="1">
    <citation type="submission" date="2019-02" db="EMBL/GenBank/DDBJ databases">
        <title>Paenibacillus sp. nov., isolated from surface-sterilized tissue of Thalictrum simplex L.</title>
        <authorList>
            <person name="Tuo L."/>
        </authorList>
    </citation>
    <scope>NUCLEOTIDE SEQUENCE [LARGE SCALE GENOMIC DNA]</scope>
    <source>
        <strain evidence="9 10">N2SHLJ1</strain>
    </source>
</reference>
<evidence type="ECO:0000256" key="7">
    <source>
        <dbReference type="RuleBase" id="RU363032"/>
    </source>
</evidence>
<dbReference type="AlphaFoldDB" id="A0A4Q9DY52"/>
<dbReference type="EMBL" id="SIRE01000004">
    <property type="protein sequence ID" value="TBL80823.1"/>
    <property type="molecule type" value="Genomic_DNA"/>
</dbReference>
<dbReference type="RefSeq" id="WP_131012426.1">
    <property type="nucleotide sequence ID" value="NZ_SIRE01000004.1"/>
</dbReference>
<keyword evidence="10" id="KW-1185">Reference proteome</keyword>
<name>A0A4Q9DY52_9BACL</name>
<sequence>MAKAWTHARQSGLKGLNTAVMIAFSIIMILPFLWMLSTSFKLPIDVFKYPMEWIPSRFTWDNYREVWTGKYPFYLYYLNSLKLTSITVIGTLATSSLAGYAFAKIEFRGKEFLFLVYLATLMIPNQILLIPRYILFDWLHLVNTHWAIILPGLTNVVSTFLMRQFYRTVPGEYLEAAKLDGAGHLYIWLRVFTPLVKPAFVTVIILNFIWHWNEFESPLIFLHDKSLYTIPLGITNYTDEFGTNYSLVSTAAFCALIPMLVVYLICQKWIIEGIASSGLKG</sequence>
<dbReference type="CDD" id="cd06261">
    <property type="entry name" value="TM_PBP2"/>
    <property type="match status" value="1"/>
</dbReference>
<dbReference type="GO" id="GO:0055085">
    <property type="term" value="P:transmembrane transport"/>
    <property type="evidence" value="ECO:0007669"/>
    <property type="project" value="InterPro"/>
</dbReference>
<feature type="transmembrane region" description="Helical" evidence="7">
    <location>
        <begin position="12"/>
        <end position="34"/>
    </location>
</feature>
<dbReference type="Gene3D" id="1.10.3720.10">
    <property type="entry name" value="MetI-like"/>
    <property type="match status" value="1"/>
</dbReference>
<evidence type="ECO:0000256" key="5">
    <source>
        <dbReference type="ARBA" id="ARBA00022989"/>
    </source>
</evidence>
<gene>
    <name evidence="9" type="ORF">EYB31_06280</name>
</gene>
<dbReference type="InterPro" id="IPR000515">
    <property type="entry name" value="MetI-like"/>
</dbReference>
<organism evidence="9 10">
    <name type="scientific">Paenibacillus thalictri</name>
    <dbReference type="NCBI Taxonomy" id="2527873"/>
    <lineage>
        <taxon>Bacteria</taxon>
        <taxon>Bacillati</taxon>
        <taxon>Bacillota</taxon>
        <taxon>Bacilli</taxon>
        <taxon>Bacillales</taxon>
        <taxon>Paenibacillaceae</taxon>
        <taxon>Paenibacillus</taxon>
    </lineage>
</organism>
<feature type="transmembrane region" description="Helical" evidence="7">
    <location>
        <begin position="245"/>
        <end position="266"/>
    </location>
</feature>
<comment type="subcellular location">
    <subcellularLocation>
        <location evidence="1 7">Cell membrane</location>
        <topology evidence="1 7">Multi-pass membrane protein</topology>
    </subcellularLocation>
</comment>
<feature type="transmembrane region" description="Helical" evidence="7">
    <location>
        <begin position="114"/>
        <end position="134"/>
    </location>
</feature>
<feature type="transmembrane region" description="Helical" evidence="7">
    <location>
        <begin position="187"/>
        <end position="210"/>
    </location>
</feature>
<evidence type="ECO:0000256" key="6">
    <source>
        <dbReference type="ARBA" id="ARBA00023136"/>
    </source>
</evidence>
<keyword evidence="6 7" id="KW-0472">Membrane</keyword>
<dbReference type="PANTHER" id="PTHR43744">
    <property type="entry name" value="ABC TRANSPORTER PERMEASE PROTEIN MG189-RELATED-RELATED"/>
    <property type="match status" value="1"/>
</dbReference>
<dbReference type="PROSITE" id="PS50928">
    <property type="entry name" value="ABC_TM1"/>
    <property type="match status" value="1"/>
</dbReference>
<dbReference type="GO" id="GO:0005886">
    <property type="term" value="C:plasma membrane"/>
    <property type="evidence" value="ECO:0007669"/>
    <property type="project" value="UniProtKB-SubCell"/>
</dbReference>
<dbReference type="OrthoDB" id="9771544at2"/>
<evidence type="ECO:0000256" key="2">
    <source>
        <dbReference type="ARBA" id="ARBA00022448"/>
    </source>
</evidence>
<dbReference type="SUPFAM" id="SSF161098">
    <property type="entry name" value="MetI-like"/>
    <property type="match status" value="1"/>
</dbReference>
<feature type="domain" description="ABC transmembrane type-1" evidence="8">
    <location>
        <begin position="77"/>
        <end position="266"/>
    </location>
</feature>
<dbReference type="InterPro" id="IPR035906">
    <property type="entry name" value="MetI-like_sf"/>
</dbReference>